<dbReference type="GeneID" id="83593614"/>
<name>A0A1J0GIB7_9CLOT</name>
<feature type="region of interest" description="Disordered" evidence="1">
    <location>
        <begin position="117"/>
        <end position="139"/>
    </location>
</feature>
<dbReference type="OrthoDB" id="1904661at2"/>
<keyword evidence="3" id="KW-1185">Reference proteome</keyword>
<protein>
    <submittedName>
        <fullName evidence="2">Uncharacterized protein</fullName>
    </submittedName>
</protein>
<dbReference type="RefSeq" id="WP_071613418.1">
    <property type="nucleotide sequence ID" value="NZ_CP015756.1"/>
</dbReference>
<organism evidence="2 3">
    <name type="scientific">Clostridium estertheticum subsp. estertheticum</name>
    <dbReference type="NCBI Taxonomy" id="1552"/>
    <lineage>
        <taxon>Bacteria</taxon>
        <taxon>Bacillati</taxon>
        <taxon>Bacillota</taxon>
        <taxon>Clostridia</taxon>
        <taxon>Eubacteriales</taxon>
        <taxon>Clostridiaceae</taxon>
        <taxon>Clostridium</taxon>
    </lineage>
</organism>
<proteinExistence type="predicted"/>
<dbReference type="EMBL" id="CP015756">
    <property type="protein sequence ID" value="APC41124.1"/>
    <property type="molecule type" value="Genomic_DNA"/>
</dbReference>
<evidence type="ECO:0000256" key="1">
    <source>
        <dbReference type="SAM" id="MobiDB-lite"/>
    </source>
</evidence>
<evidence type="ECO:0000313" key="3">
    <source>
        <dbReference type="Proteomes" id="UP000182569"/>
    </source>
</evidence>
<evidence type="ECO:0000313" key="2">
    <source>
        <dbReference type="EMBL" id="APC41124.1"/>
    </source>
</evidence>
<dbReference type="AlphaFoldDB" id="A0A1J0GIB7"/>
<accession>A0A1J0GIB7</accession>
<gene>
    <name evidence="2" type="ORF">A7L45_14100</name>
</gene>
<dbReference type="KEGG" id="ceu:A7L45_14100"/>
<reference evidence="3" key="1">
    <citation type="journal article" date="2016" name="Front. Microbiol.">
        <title>Complete Genome Sequence of Clostridium estertheticum DSM 8809, a Microbe Identified in Spoiled Vacuum Packed Beef.</title>
        <authorList>
            <person name="Yu Z."/>
            <person name="Gunn L."/>
            <person name="Brennan E."/>
            <person name="Reid R."/>
            <person name="Wall P.G."/>
            <person name="Gaora O.P."/>
            <person name="Hurley D."/>
            <person name="Bolton D."/>
            <person name="Fanning S."/>
        </authorList>
    </citation>
    <scope>NUCLEOTIDE SEQUENCE [LARGE SCALE GENOMIC DNA]</scope>
    <source>
        <strain evidence="3">DSM 8809</strain>
    </source>
</reference>
<dbReference type="Proteomes" id="UP000182569">
    <property type="component" value="Chromosome"/>
</dbReference>
<sequence length="139" mass="16121">MGLKDKLTNSYTNAYLKRYGDRLTQAQGRVLSVKVEAKNYLRIFYKLTVTILVKADGSKSISKCIYKKHRWFKKIAFISVLQGQSVIIQGMKGKKGKEHREHIQIVNIRNMTTKKDLVPQKQGTPPQKVQRVRADKRFK</sequence>